<dbReference type="CDD" id="cd01360">
    <property type="entry name" value="Adenylsuccinate_lyase_1"/>
    <property type="match status" value="1"/>
</dbReference>
<dbReference type="FunFam" id="1.10.40.30:FF:000007">
    <property type="entry name" value="Adenylosuccinate lyase"/>
    <property type="match status" value="1"/>
</dbReference>
<evidence type="ECO:0000256" key="6">
    <source>
        <dbReference type="ARBA" id="ARBA00022755"/>
    </source>
</evidence>
<evidence type="ECO:0000313" key="14">
    <source>
        <dbReference type="EMBL" id="HFX13517.1"/>
    </source>
</evidence>
<evidence type="ECO:0000256" key="8">
    <source>
        <dbReference type="ARBA" id="ARBA00024477"/>
    </source>
</evidence>
<dbReference type="InterPro" id="IPR020557">
    <property type="entry name" value="Fumarate_lyase_CS"/>
</dbReference>
<dbReference type="GO" id="GO:0006189">
    <property type="term" value="P:'de novo' IMP biosynthetic process"/>
    <property type="evidence" value="ECO:0007669"/>
    <property type="project" value="UniProtKB-UniPathway"/>
</dbReference>
<accession>A0A7C3RMC9</accession>
<dbReference type="InterPro" id="IPR008948">
    <property type="entry name" value="L-Aspartase-like"/>
</dbReference>
<comment type="similarity">
    <text evidence="3 12">Belongs to the lyase 1 family. Adenylosuccinate lyase subfamily.</text>
</comment>
<dbReference type="NCBIfam" id="TIGR00928">
    <property type="entry name" value="purB"/>
    <property type="match status" value="1"/>
</dbReference>
<evidence type="ECO:0000256" key="11">
    <source>
        <dbReference type="NCBIfam" id="TIGR00928"/>
    </source>
</evidence>
<dbReference type="AlphaFoldDB" id="A0A7C3RMC9"/>
<evidence type="ECO:0000256" key="5">
    <source>
        <dbReference type="ARBA" id="ARBA00017058"/>
    </source>
</evidence>
<comment type="pathway">
    <text evidence="2 12">Purine metabolism; AMP biosynthesis via de novo pathway; AMP from IMP: step 2/2.</text>
</comment>
<dbReference type="InterPro" id="IPR019468">
    <property type="entry name" value="AdenyloSucc_lyase_C"/>
</dbReference>
<evidence type="ECO:0000256" key="12">
    <source>
        <dbReference type="RuleBase" id="RU361172"/>
    </source>
</evidence>
<dbReference type="SMART" id="SM00998">
    <property type="entry name" value="ADSL_C"/>
    <property type="match status" value="1"/>
</dbReference>
<dbReference type="Pfam" id="PF10397">
    <property type="entry name" value="ADSL_C"/>
    <property type="match status" value="1"/>
</dbReference>
<dbReference type="Gene3D" id="1.10.275.10">
    <property type="entry name" value="Fumarase/aspartase (N-terminal domain)"/>
    <property type="match status" value="1"/>
</dbReference>
<keyword evidence="6 12" id="KW-0658">Purine biosynthesis</keyword>
<name>A0A7C3RMC9_DICTH</name>
<dbReference type="EC" id="4.3.2.2" evidence="4 11"/>
<dbReference type="UniPathway" id="UPA00074">
    <property type="reaction ID" value="UER00132"/>
</dbReference>
<reference evidence="14" key="1">
    <citation type="journal article" date="2020" name="mSystems">
        <title>Genome- and Community-Level Interaction Insights into Carbon Utilization and Element Cycling Functions of Hydrothermarchaeota in Hydrothermal Sediment.</title>
        <authorList>
            <person name="Zhou Z."/>
            <person name="Liu Y."/>
            <person name="Xu W."/>
            <person name="Pan J."/>
            <person name="Luo Z.H."/>
            <person name="Li M."/>
        </authorList>
    </citation>
    <scope>NUCLEOTIDE SEQUENCE [LARGE SCALE GENOMIC DNA]</scope>
    <source>
        <strain evidence="14">SpSt-81</strain>
    </source>
</reference>
<feature type="domain" description="Adenylosuccinate lyase C-terminal" evidence="13">
    <location>
        <begin position="349"/>
        <end position="429"/>
    </location>
</feature>
<proteinExistence type="inferred from homology"/>
<dbReference type="GO" id="GO:0005829">
    <property type="term" value="C:cytosol"/>
    <property type="evidence" value="ECO:0007669"/>
    <property type="project" value="TreeGrafter"/>
</dbReference>
<dbReference type="GO" id="GO:0070626">
    <property type="term" value="F:(S)-2-(5-amino-1-(5-phospho-D-ribosyl)imidazole-4-carboxamido) succinate lyase (fumarate-forming) activity"/>
    <property type="evidence" value="ECO:0007669"/>
    <property type="project" value="TreeGrafter"/>
</dbReference>
<dbReference type="InterPro" id="IPR004769">
    <property type="entry name" value="Pur_lyase"/>
</dbReference>
<dbReference type="GO" id="GO:0044208">
    <property type="term" value="P:'de novo' AMP biosynthetic process"/>
    <property type="evidence" value="ECO:0007669"/>
    <property type="project" value="UniProtKB-UniPathway"/>
</dbReference>
<dbReference type="EMBL" id="DTIN01000014">
    <property type="protein sequence ID" value="HFX13517.1"/>
    <property type="molecule type" value="Genomic_DNA"/>
</dbReference>
<evidence type="ECO:0000256" key="3">
    <source>
        <dbReference type="ARBA" id="ARBA00008273"/>
    </source>
</evidence>
<dbReference type="InterPro" id="IPR024083">
    <property type="entry name" value="Fumarase/histidase_N"/>
</dbReference>
<evidence type="ECO:0000256" key="4">
    <source>
        <dbReference type="ARBA" id="ARBA00012339"/>
    </source>
</evidence>
<comment type="catalytic activity">
    <reaction evidence="8">
        <text>(2S)-2-[5-amino-1-(5-phospho-beta-D-ribosyl)imidazole-4-carboxamido]succinate = 5-amino-1-(5-phospho-beta-D-ribosyl)imidazole-4-carboxamide + fumarate</text>
        <dbReference type="Rhea" id="RHEA:23920"/>
        <dbReference type="ChEBI" id="CHEBI:29806"/>
        <dbReference type="ChEBI" id="CHEBI:58443"/>
        <dbReference type="ChEBI" id="CHEBI:58475"/>
        <dbReference type="EC" id="4.3.2.2"/>
    </reaction>
    <physiologicalReaction direction="left-to-right" evidence="8">
        <dbReference type="Rhea" id="RHEA:23921"/>
    </physiologicalReaction>
</comment>
<evidence type="ECO:0000256" key="9">
    <source>
        <dbReference type="ARBA" id="ARBA00030717"/>
    </source>
</evidence>
<dbReference type="Gene3D" id="1.10.40.30">
    <property type="entry name" value="Fumarase/aspartase (C-terminal domain)"/>
    <property type="match status" value="1"/>
</dbReference>
<dbReference type="PROSITE" id="PS00163">
    <property type="entry name" value="FUMARATE_LYASES"/>
    <property type="match status" value="1"/>
</dbReference>
<dbReference type="Gene3D" id="1.20.200.10">
    <property type="entry name" value="Fumarase/aspartase (Central domain)"/>
    <property type="match status" value="1"/>
</dbReference>
<organism evidence="14">
    <name type="scientific">Dictyoglomus thermophilum</name>
    <dbReference type="NCBI Taxonomy" id="14"/>
    <lineage>
        <taxon>Bacteria</taxon>
        <taxon>Pseudomonadati</taxon>
        <taxon>Dictyoglomota</taxon>
        <taxon>Dictyoglomia</taxon>
        <taxon>Dictyoglomales</taxon>
        <taxon>Dictyoglomaceae</taxon>
        <taxon>Dictyoglomus</taxon>
    </lineage>
</organism>
<dbReference type="InterPro" id="IPR000362">
    <property type="entry name" value="Fumarate_lyase_fam"/>
</dbReference>
<dbReference type="PRINTS" id="PR00149">
    <property type="entry name" value="FUMRATELYASE"/>
</dbReference>
<evidence type="ECO:0000259" key="13">
    <source>
        <dbReference type="SMART" id="SM00998"/>
    </source>
</evidence>
<dbReference type="GO" id="GO:0004018">
    <property type="term" value="F:N6-(1,2-dicarboxyethyl)AMP AMP-lyase (fumarate-forming) activity"/>
    <property type="evidence" value="ECO:0007669"/>
    <property type="project" value="UniProtKB-UniRule"/>
</dbReference>
<dbReference type="FunFam" id="1.20.200.10:FF:000008">
    <property type="entry name" value="Adenylosuccinate lyase"/>
    <property type="match status" value="1"/>
</dbReference>
<evidence type="ECO:0000256" key="2">
    <source>
        <dbReference type="ARBA" id="ARBA00004734"/>
    </source>
</evidence>
<evidence type="ECO:0000256" key="7">
    <source>
        <dbReference type="ARBA" id="ARBA00023239"/>
    </source>
</evidence>
<dbReference type="PANTHER" id="PTHR43172:SF1">
    <property type="entry name" value="ADENYLOSUCCINATE LYASE"/>
    <property type="match status" value="1"/>
</dbReference>
<evidence type="ECO:0000256" key="10">
    <source>
        <dbReference type="ARBA" id="ARBA00049115"/>
    </source>
</evidence>
<sequence>MLERYSRKELREVWSDEKRYSLWWKVEEAVLEARAKLGEIPSEAFEKIKKKARFKVEEIKEIEKINNHEMIAFLTNVAQYVGEGSEYIHQGLTSSDVMDTAFSLQILEALNYIESDLLKLLDEIAKKAIQYKDLPMMGRTHGMHAEPITLGFKFLGWWSELKRNLERLRKARENIRYGKFSGVVGTLSHLSPEVEELACKILGLEPEPVATQIIPRDRHAEVIYVLGMIASSCERIALEIRHLQRTEVGELEEPFRERQKGSSAMPHKRNPILSERICGLSRVIRSYMNSAFENIPLWHERDISHSSVERVIFPDATTLTDYILNLTYEIVKDLKVNEENILENMNTNYRIFYSQNLLLALTQKGVLRDIAYSWIQEDAFKAINEKRDFLEVVLEDKRVTEKLSKEEIESCFSPQVFLKNIDFIFQRSGVKEELK</sequence>
<dbReference type="SUPFAM" id="SSF48557">
    <property type="entry name" value="L-aspartase-like"/>
    <property type="match status" value="1"/>
</dbReference>
<protein>
    <recommendedName>
        <fullName evidence="5 11">Adenylosuccinate lyase</fullName>
        <shortName evidence="12">ASL</shortName>
        <ecNumber evidence="4 11">4.3.2.2</ecNumber>
    </recommendedName>
    <alternativeName>
        <fullName evidence="9 12">Adenylosuccinase</fullName>
    </alternativeName>
</protein>
<comment type="caution">
    <text evidence="14">The sequence shown here is derived from an EMBL/GenBank/DDBJ whole genome shotgun (WGS) entry which is preliminary data.</text>
</comment>
<dbReference type="PANTHER" id="PTHR43172">
    <property type="entry name" value="ADENYLOSUCCINATE LYASE"/>
    <property type="match status" value="1"/>
</dbReference>
<comment type="catalytic activity">
    <reaction evidence="10">
        <text>N(6)-(1,2-dicarboxyethyl)-AMP = fumarate + AMP</text>
        <dbReference type="Rhea" id="RHEA:16853"/>
        <dbReference type="ChEBI" id="CHEBI:29806"/>
        <dbReference type="ChEBI" id="CHEBI:57567"/>
        <dbReference type="ChEBI" id="CHEBI:456215"/>
        <dbReference type="EC" id="4.3.2.2"/>
    </reaction>
    <physiologicalReaction direction="left-to-right" evidence="10">
        <dbReference type="Rhea" id="RHEA:16854"/>
    </physiologicalReaction>
</comment>
<comment type="pathway">
    <text evidence="1 12">Purine metabolism; IMP biosynthesis via de novo pathway; 5-amino-1-(5-phospho-D-ribosyl)imidazole-4-carboxamide from 5-amino-1-(5-phospho-D-ribosyl)imidazole-4-carboxylate: step 2/2.</text>
</comment>
<dbReference type="UniPathway" id="UPA00075">
    <property type="reaction ID" value="UER00336"/>
</dbReference>
<keyword evidence="7 12" id="KW-0456">Lyase</keyword>
<dbReference type="InterPro" id="IPR022761">
    <property type="entry name" value="Fumarate_lyase_N"/>
</dbReference>
<dbReference type="PRINTS" id="PR00145">
    <property type="entry name" value="ARGSUCLYASE"/>
</dbReference>
<gene>
    <name evidence="14" type="ORF">ENW00_05045</name>
</gene>
<evidence type="ECO:0000256" key="1">
    <source>
        <dbReference type="ARBA" id="ARBA00004706"/>
    </source>
</evidence>
<dbReference type="Pfam" id="PF00206">
    <property type="entry name" value="Lyase_1"/>
    <property type="match status" value="1"/>
</dbReference>